<evidence type="ECO:0000313" key="2">
    <source>
        <dbReference type="EMBL" id="MBB4414727.1"/>
    </source>
</evidence>
<dbReference type="EMBL" id="JACIGW010000012">
    <property type="protein sequence ID" value="MBB4351534.1"/>
    <property type="molecule type" value="Genomic_DNA"/>
</dbReference>
<dbReference type="Proteomes" id="UP000524535">
    <property type="component" value="Unassembled WGS sequence"/>
</dbReference>
<keyword evidence="5" id="KW-1185">Reference proteome</keyword>
<dbReference type="EMBL" id="JACIGY010000013">
    <property type="protein sequence ID" value="MBB4414727.1"/>
    <property type="molecule type" value="Genomic_DNA"/>
</dbReference>
<dbReference type="Proteomes" id="UP000576087">
    <property type="component" value="Unassembled WGS sequence"/>
</dbReference>
<sequence length="77" mass="7874">MADNKAGAKKVPAVSAVAAGSFKANSYAFSSAKPVAIAMRDDTGEDADPQGSSSYLGSAPYICTPSGFGRKAHCFLR</sequence>
<evidence type="ECO:0000313" key="5">
    <source>
        <dbReference type="Proteomes" id="UP000524535"/>
    </source>
</evidence>
<proteinExistence type="predicted"/>
<dbReference type="AlphaFoldDB" id="A0A7W6SD32"/>
<evidence type="ECO:0000313" key="1">
    <source>
        <dbReference type="EMBL" id="MBB4351534.1"/>
    </source>
</evidence>
<organism evidence="1 4">
    <name type="scientific">Aliirhizobium cellulosilyticum</name>
    <dbReference type="NCBI Taxonomy" id="393664"/>
    <lineage>
        <taxon>Bacteria</taxon>
        <taxon>Pseudomonadati</taxon>
        <taxon>Pseudomonadota</taxon>
        <taxon>Alphaproteobacteria</taxon>
        <taxon>Hyphomicrobiales</taxon>
        <taxon>Rhizobiaceae</taxon>
        <taxon>Aliirhizobium</taxon>
    </lineage>
</organism>
<evidence type="ECO:0000313" key="4">
    <source>
        <dbReference type="Proteomes" id="UP000520770"/>
    </source>
</evidence>
<dbReference type="Proteomes" id="UP000520770">
    <property type="component" value="Unassembled WGS sequence"/>
</dbReference>
<evidence type="ECO:0000313" key="3">
    <source>
        <dbReference type="EMBL" id="MBB4449343.1"/>
    </source>
</evidence>
<reference evidence="4 5" key="1">
    <citation type="submission" date="2020-08" db="EMBL/GenBank/DDBJ databases">
        <title>Genomic Encyclopedia of Type Strains, Phase IV (KMG-V): Genome sequencing to study the core and pangenomes of soil and plant-associated prokaryotes.</title>
        <authorList>
            <person name="Whitman W."/>
        </authorList>
    </citation>
    <scope>NUCLEOTIDE SEQUENCE [LARGE SCALE GENOMIC DNA]</scope>
    <source>
        <strain evidence="2 5">SEMIA 444</strain>
        <strain evidence="1 4">SEMIA 448</strain>
        <strain evidence="3 6">SEMIA 452</strain>
    </source>
</reference>
<evidence type="ECO:0000313" key="6">
    <source>
        <dbReference type="Proteomes" id="UP000576087"/>
    </source>
</evidence>
<dbReference type="RefSeq" id="WP_183829940.1">
    <property type="nucleotide sequence ID" value="NZ_JACIGW010000012.1"/>
</dbReference>
<accession>A0A7W6SD32</accession>
<name>A0A7W6SD32_9HYPH</name>
<gene>
    <name evidence="2" type="ORF">GGE31_005273</name>
    <name evidence="1" type="ORF">GGE33_005316</name>
    <name evidence="3" type="ORF">GGE35_005197</name>
</gene>
<protein>
    <submittedName>
        <fullName evidence="1">Uncharacterized protein</fullName>
    </submittedName>
</protein>
<comment type="caution">
    <text evidence="1">The sequence shown here is derived from an EMBL/GenBank/DDBJ whole genome shotgun (WGS) entry which is preliminary data.</text>
</comment>
<dbReference type="EMBL" id="JACIHM010000013">
    <property type="protein sequence ID" value="MBB4449343.1"/>
    <property type="molecule type" value="Genomic_DNA"/>
</dbReference>